<feature type="domain" description="SAF" evidence="2">
    <location>
        <begin position="13"/>
        <end position="88"/>
    </location>
</feature>
<organism evidence="4">
    <name type="scientific">Salmonella enterica subsp. enterica serovar Java</name>
    <dbReference type="NCBI Taxonomy" id="224729"/>
    <lineage>
        <taxon>Bacteria</taxon>
        <taxon>Pseudomonadati</taxon>
        <taxon>Pseudomonadota</taxon>
        <taxon>Gammaproteobacteria</taxon>
        <taxon>Enterobacterales</taxon>
        <taxon>Enterobacteriaceae</taxon>
        <taxon>Salmonella</taxon>
    </lineage>
</organism>
<proteinExistence type="predicted"/>
<dbReference type="InterPro" id="IPR013974">
    <property type="entry name" value="SAF"/>
</dbReference>
<reference evidence="4" key="1">
    <citation type="submission" date="2018-09" db="EMBL/GenBank/DDBJ databases">
        <authorList>
            <person name="Ashton P.M."/>
            <person name="Dallman T."/>
            <person name="Nair S."/>
            <person name="De Pinna E."/>
            <person name="Peters T."/>
            <person name="Grant K."/>
        </authorList>
    </citation>
    <scope>NUCLEOTIDE SEQUENCE [LARGE SCALE GENOMIC DNA]</scope>
    <source>
        <strain evidence="6">140692</strain>
        <strain evidence="7">367309</strain>
        <strain evidence="4">412099</strain>
        <strain evidence="3">43913</strain>
        <strain evidence="5">498895</strain>
    </source>
</reference>
<dbReference type="Gene3D" id="2.30.130.110">
    <property type="match status" value="1"/>
</dbReference>
<keyword evidence="4" id="KW-0378">Hydrolase</keyword>
<evidence type="ECO:0000313" key="4">
    <source>
        <dbReference type="EMBL" id="EAC0790496.1"/>
    </source>
</evidence>
<dbReference type="PANTHER" id="PTHR30536">
    <property type="entry name" value="ALTRONATE/GALACTARATE DEHYDRATASE"/>
    <property type="match status" value="1"/>
</dbReference>
<evidence type="ECO:0000256" key="1">
    <source>
        <dbReference type="ARBA" id="ARBA00023239"/>
    </source>
</evidence>
<evidence type="ECO:0000313" key="5">
    <source>
        <dbReference type="EMBL" id="EBR8574461.1"/>
    </source>
</evidence>
<dbReference type="Proteomes" id="UP000839644">
    <property type="component" value="Unassembled WGS sequence"/>
</dbReference>
<dbReference type="AlphaFoldDB" id="A0A3Z6QU79"/>
<dbReference type="Proteomes" id="UP000839631">
    <property type="component" value="Unassembled WGS sequence"/>
</dbReference>
<evidence type="ECO:0000313" key="6">
    <source>
        <dbReference type="EMBL" id="EBY8644082.1"/>
    </source>
</evidence>
<dbReference type="EMBL" id="AAAFYZ010000090">
    <property type="protein sequence ID" value="EAB8479234.1"/>
    <property type="molecule type" value="Genomic_DNA"/>
</dbReference>
<dbReference type="EMBL" id="AAAGSE010000096">
    <property type="protein sequence ID" value="EAC0790496.1"/>
    <property type="molecule type" value="Genomic_DNA"/>
</dbReference>
<protein>
    <submittedName>
        <fullName evidence="4">Hydrolase</fullName>
    </submittedName>
</protein>
<dbReference type="PANTHER" id="PTHR30536:SF5">
    <property type="entry name" value="ALTRONATE DEHYDRATASE"/>
    <property type="match status" value="1"/>
</dbReference>
<dbReference type="Pfam" id="PF08666">
    <property type="entry name" value="SAF"/>
    <property type="match status" value="1"/>
</dbReference>
<dbReference type="InterPro" id="IPR044144">
    <property type="entry name" value="SAF_UxaA/GarD"/>
</dbReference>
<dbReference type="EMBL" id="AAHPHN010000045">
    <property type="protein sequence ID" value="EBY8644082.1"/>
    <property type="molecule type" value="Genomic_DNA"/>
</dbReference>
<dbReference type="InterPro" id="IPR052172">
    <property type="entry name" value="UxaA_altronate/galactarate_dh"/>
</dbReference>
<dbReference type="GO" id="GO:0016829">
    <property type="term" value="F:lyase activity"/>
    <property type="evidence" value="ECO:0007669"/>
    <property type="project" value="UniProtKB-KW"/>
</dbReference>
<keyword evidence="1" id="KW-0456">Lyase</keyword>
<dbReference type="Proteomes" id="UP000839708">
    <property type="component" value="Unassembled WGS sequence"/>
</dbReference>
<comment type="caution">
    <text evidence="4">The sequence shown here is derived from an EMBL/GenBank/DDBJ whole genome shotgun (WGS) entry which is preliminary data.</text>
</comment>
<evidence type="ECO:0000313" key="3">
    <source>
        <dbReference type="EMBL" id="EAB8479234.1"/>
    </source>
</evidence>
<name>A0A3Z6QU79_SALEB</name>
<sequence>MNTFNALVISPDDSVAVVTENIQEKGTVCYQINSQTVRITSVTSVPVYHKVAIKNIHEGDNIYKYGQPIGRASQDIPAGTHVHTHNLISVRETV</sequence>
<dbReference type="GO" id="GO:0019698">
    <property type="term" value="P:D-galacturonate catabolic process"/>
    <property type="evidence" value="ECO:0007669"/>
    <property type="project" value="TreeGrafter"/>
</dbReference>
<dbReference type="CDD" id="cd11613">
    <property type="entry name" value="SAF_AH_GD"/>
    <property type="match status" value="1"/>
</dbReference>
<dbReference type="SMART" id="SM00858">
    <property type="entry name" value="SAF"/>
    <property type="match status" value="1"/>
</dbReference>
<dbReference type="EMBL" id="AAGTQF010000091">
    <property type="protein sequence ID" value="EBR8574461.1"/>
    <property type="molecule type" value="Genomic_DNA"/>
</dbReference>
<accession>A0A3Z6QU79</accession>
<dbReference type="GO" id="GO:0016787">
    <property type="term" value="F:hydrolase activity"/>
    <property type="evidence" value="ECO:0007669"/>
    <property type="project" value="UniProtKB-KW"/>
</dbReference>
<dbReference type="EMBL" id="AAKVUB010000044">
    <property type="protein sequence ID" value="ECW2471028.1"/>
    <property type="molecule type" value="Genomic_DNA"/>
</dbReference>
<dbReference type="Proteomes" id="UP000839733">
    <property type="component" value="Unassembled WGS sequence"/>
</dbReference>
<evidence type="ECO:0000259" key="2">
    <source>
        <dbReference type="SMART" id="SM00858"/>
    </source>
</evidence>
<gene>
    <name evidence="3" type="ORF">AU894_24195</name>
    <name evidence="4" type="ORF">D6K54_28025</name>
    <name evidence="6" type="ORF">D6S17_21390</name>
    <name evidence="5" type="ORF">DOV67_23450</name>
    <name evidence="7" type="ORF">EZX71_24370</name>
</gene>
<evidence type="ECO:0000313" key="7">
    <source>
        <dbReference type="EMBL" id="ECW2471028.1"/>
    </source>
</evidence>